<evidence type="ECO:0000313" key="6">
    <source>
        <dbReference type="Proteomes" id="UP000583752"/>
    </source>
</evidence>
<dbReference type="InterPro" id="IPR029787">
    <property type="entry name" value="Nucleotide_cyclase"/>
</dbReference>
<evidence type="ECO:0000256" key="2">
    <source>
        <dbReference type="ARBA" id="ARBA00034247"/>
    </source>
</evidence>
<dbReference type="Proteomes" id="UP000583752">
    <property type="component" value="Unassembled WGS sequence"/>
</dbReference>
<keyword evidence="6" id="KW-1185">Reference proteome</keyword>
<reference evidence="5 6" key="1">
    <citation type="submission" date="2020-04" db="EMBL/GenBank/DDBJ databases">
        <title>Massilia sp. RP-1-19 isolated from soil.</title>
        <authorList>
            <person name="Dahal R.H."/>
        </authorList>
    </citation>
    <scope>NUCLEOTIDE SEQUENCE [LARGE SCALE GENOMIC DNA]</scope>
    <source>
        <strain evidence="5 6">RP-1-19</strain>
    </source>
</reference>
<dbReference type="GO" id="GO:0005886">
    <property type="term" value="C:plasma membrane"/>
    <property type="evidence" value="ECO:0007669"/>
    <property type="project" value="TreeGrafter"/>
</dbReference>
<sequence length="452" mass="49239">MSSSIALKRAGKSQAAVAMVASQRGRIMMDQVRRLITTQLNSLAQRRVELRAEITASLQYNTVLGLGASMASFVIICFSIVVAASSLSQRAEATTQAELLAETNAMHAHSAVRRATYLSATAQMLQSIDSIKAPAELSHVLPIFMSKLLPNTSGQVYLYGNSRDFLEMKAYWGSKDLGASLLAPSDCWGLRLGKIHHSTPTDLCCEHTDADDSAKTQFCVPMMSQGDVVGLLVVTDITNDSALIDQDIVATLAEQLALAINNVLLRDSLRQQSTIDPLTGLYNRRYFDETLRRELIRAQRSQTSCSVIMIDLDHFKRINDTYGHDAGDLVLENVSRKIVGCVRASDVVCRYGGEELVVVLPDCTVEAAAVCAEKIRQSLAEISIHHLGQHISGITASFGISSCPSHGERNDEILKAADRALYIAKNNGRDQVLIAEPYGEKVVVLSSRARST</sequence>
<evidence type="ECO:0000256" key="1">
    <source>
        <dbReference type="ARBA" id="ARBA00012528"/>
    </source>
</evidence>
<dbReference type="Gene3D" id="3.30.450.40">
    <property type="match status" value="1"/>
</dbReference>
<feature type="domain" description="GGDEF" evidence="4">
    <location>
        <begin position="303"/>
        <end position="437"/>
    </location>
</feature>
<dbReference type="FunFam" id="3.30.70.270:FF:000001">
    <property type="entry name" value="Diguanylate cyclase domain protein"/>
    <property type="match status" value="1"/>
</dbReference>
<comment type="caution">
    <text evidence="5">The sequence shown here is derived from an EMBL/GenBank/DDBJ whole genome shotgun (WGS) entry which is preliminary data.</text>
</comment>
<dbReference type="EMBL" id="JABBGG010000026">
    <property type="protein sequence ID" value="NML63576.1"/>
    <property type="molecule type" value="Genomic_DNA"/>
</dbReference>
<comment type="catalytic activity">
    <reaction evidence="2">
        <text>2 GTP = 3',3'-c-di-GMP + 2 diphosphate</text>
        <dbReference type="Rhea" id="RHEA:24898"/>
        <dbReference type="ChEBI" id="CHEBI:33019"/>
        <dbReference type="ChEBI" id="CHEBI:37565"/>
        <dbReference type="ChEBI" id="CHEBI:58805"/>
        <dbReference type="EC" id="2.7.7.65"/>
    </reaction>
</comment>
<keyword evidence="3" id="KW-1133">Transmembrane helix</keyword>
<proteinExistence type="predicted"/>
<dbReference type="CDD" id="cd01949">
    <property type="entry name" value="GGDEF"/>
    <property type="match status" value="1"/>
</dbReference>
<dbReference type="PANTHER" id="PTHR45138">
    <property type="entry name" value="REGULATORY COMPONENTS OF SENSORY TRANSDUCTION SYSTEM"/>
    <property type="match status" value="1"/>
</dbReference>
<keyword evidence="3" id="KW-0812">Transmembrane</keyword>
<evidence type="ECO:0000259" key="4">
    <source>
        <dbReference type="PROSITE" id="PS50887"/>
    </source>
</evidence>
<gene>
    <name evidence="5" type="ORF">HHL21_21325</name>
</gene>
<dbReference type="InterPro" id="IPR050469">
    <property type="entry name" value="Diguanylate_Cyclase"/>
</dbReference>
<dbReference type="SMART" id="SM00267">
    <property type="entry name" value="GGDEF"/>
    <property type="match status" value="1"/>
</dbReference>
<feature type="transmembrane region" description="Helical" evidence="3">
    <location>
        <begin position="63"/>
        <end position="84"/>
    </location>
</feature>
<dbReference type="GO" id="GO:0052621">
    <property type="term" value="F:diguanylate cyclase activity"/>
    <property type="evidence" value="ECO:0007669"/>
    <property type="project" value="UniProtKB-EC"/>
</dbReference>
<dbReference type="SUPFAM" id="SSF55781">
    <property type="entry name" value="GAF domain-like"/>
    <property type="match status" value="1"/>
</dbReference>
<dbReference type="PROSITE" id="PS50887">
    <property type="entry name" value="GGDEF"/>
    <property type="match status" value="1"/>
</dbReference>
<protein>
    <recommendedName>
        <fullName evidence="1">diguanylate cyclase</fullName>
        <ecNumber evidence="1">2.7.7.65</ecNumber>
    </recommendedName>
</protein>
<organism evidence="5 6">
    <name type="scientific">Massilia polaris</name>
    <dbReference type="NCBI Taxonomy" id="2728846"/>
    <lineage>
        <taxon>Bacteria</taxon>
        <taxon>Pseudomonadati</taxon>
        <taxon>Pseudomonadota</taxon>
        <taxon>Betaproteobacteria</taxon>
        <taxon>Burkholderiales</taxon>
        <taxon>Oxalobacteraceae</taxon>
        <taxon>Telluria group</taxon>
        <taxon>Massilia</taxon>
    </lineage>
</organism>
<dbReference type="InterPro" id="IPR029016">
    <property type="entry name" value="GAF-like_dom_sf"/>
</dbReference>
<evidence type="ECO:0000256" key="3">
    <source>
        <dbReference type="SAM" id="Phobius"/>
    </source>
</evidence>
<accession>A0A848HNQ5</accession>
<dbReference type="InterPro" id="IPR000160">
    <property type="entry name" value="GGDEF_dom"/>
</dbReference>
<dbReference type="PANTHER" id="PTHR45138:SF9">
    <property type="entry name" value="DIGUANYLATE CYCLASE DGCM-RELATED"/>
    <property type="match status" value="1"/>
</dbReference>
<evidence type="ECO:0000313" key="5">
    <source>
        <dbReference type="EMBL" id="NML63576.1"/>
    </source>
</evidence>
<dbReference type="Gene3D" id="3.30.70.270">
    <property type="match status" value="1"/>
</dbReference>
<dbReference type="Pfam" id="PF00990">
    <property type="entry name" value="GGDEF"/>
    <property type="match status" value="1"/>
</dbReference>
<keyword evidence="3" id="KW-0472">Membrane</keyword>
<dbReference type="SUPFAM" id="SSF55073">
    <property type="entry name" value="Nucleotide cyclase"/>
    <property type="match status" value="1"/>
</dbReference>
<dbReference type="NCBIfam" id="TIGR00254">
    <property type="entry name" value="GGDEF"/>
    <property type="match status" value="1"/>
</dbReference>
<dbReference type="GO" id="GO:0043709">
    <property type="term" value="P:cell adhesion involved in single-species biofilm formation"/>
    <property type="evidence" value="ECO:0007669"/>
    <property type="project" value="TreeGrafter"/>
</dbReference>
<dbReference type="InterPro" id="IPR043128">
    <property type="entry name" value="Rev_trsase/Diguanyl_cyclase"/>
</dbReference>
<dbReference type="EC" id="2.7.7.65" evidence="1"/>
<dbReference type="GO" id="GO:1902201">
    <property type="term" value="P:negative regulation of bacterial-type flagellum-dependent cell motility"/>
    <property type="evidence" value="ECO:0007669"/>
    <property type="project" value="TreeGrafter"/>
</dbReference>
<dbReference type="AlphaFoldDB" id="A0A848HNQ5"/>
<name>A0A848HNQ5_9BURK</name>